<proteinExistence type="predicted"/>
<dbReference type="InterPro" id="IPR036047">
    <property type="entry name" value="F-box-like_dom_sf"/>
</dbReference>
<protein>
    <recommendedName>
        <fullName evidence="1">F-box domain-containing protein</fullName>
    </recommendedName>
</protein>
<dbReference type="Gene3D" id="1.20.1280.50">
    <property type="match status" value="1"/>
</dbReference>
<evidence type="ECO:0000313" key="2">
    <source>
        <dbReference type="EMBL" id="KAJ3688198.1"/>
    </source>
</evidence>
<dbReference type="SUPFAM" id="SSF52047">
    <property type="entry name" value="RNI-like"/>
    <property type="match status" value="1"/>
</dbReference>
<dbReference type="PROSITE" id="PS50181">
    <property type="entry name" value="FBOX"/>
    <property type="match status" value="1"/>
</dbReference>
<dbReference type="SMART" id="SM00256">
    <property type="entry name" value="FBOX"/>
    <property type="match status" value="1"/>
</dbReference>
<dbReference type="PANTHER" id="PTHR34223:SF51">
    <property type="entry name" value="OS06G0556300 PROTEIN"/>
    <property type="match status" value="1"/>
</dbReference>
<dbReference type="CDD" id="cd22160">
    <property type="entry name" value="F-box_AtFBL13-like"/>
    <property type="match status" value="1"/>
</dbReference>
<dbReference type="InterPro" id="IPR053197">
    <property type="entry name" value="F-box_SCFL_complex_component"/>
</dbReference>
<dbReference type="InterPro" id="IPR032675">
    <property type="entry name" value="LRR_dom_sf"/>
</dbReference>
<evidence type="ECO:0000259" key="1">
    <source>
        <dbReference type="PROSITE" id="PS50181"/>
    </source>
</evidence>
<dbReference type="Proteomes" id="UP001210211">
    <property type="component" value="Unassembled WGS sequence"/>
</dbReference>
<dbReference type="InterPro" id="IPR053781">
    <property type="entry name" value="F-box_AtFBL13-like"/>
</dbReference>
<sequence>MDTKKMRAENSDMISNLPDSLLIEILSELDAWEAVQTCILSKRWRSLWTFVPYLYFDFADFGDDAELFNNFVSSFLRLRDDSTDVRTFTLRYSVPHDAGIFDLVNAWILYALNHKVKNLAVDLFGKQCGRLPDSLFNCASLKCLHLNCYYQIEPDIVCLPNLRFLCLYGVYMPNDSMQKIILGCPSLKTLSMHRCFIMMMSGISFQTVDSLTIENCDLYSHSDSPTIDISAPCLKYIKFVKGWGPSITFKDMSKLTHAMLIMSTDVEKDNDYHLLSGILGVETLAIGSNCLKELLTGELQKCRQLQKLKFILLGVCCMHCDFGTCAMLLQCCPNLERLCLIHTEEFCRVDHSGEVKSENLEEIEGTSCRNLKLVEILLHRSHHSVQQLEQLMLHWTKKIRGVQIKVSECKFEPLPTS</sequence>
<dbReference type="AlphaFoldDB" id="A0AAD5Z7B5"/>
<feature type="domain" description="F-box" evidence="1">
    <location>
        <begin position="11"/>
        <end position="47"/>
    </location>
</feature>
<dbReference type="InterPro" id="IPR001810">
    <property type="entry name" value="F-box_dom"/>
</dbReference>
<evidence type="ECO:0000313" key="3">
    <source>
        <dbReference type="Proteomes" id="UP001210211"/>
    </source>
</evidence>
<comment type="caution">
    <text evidence="2">The sequence shown here is derived from an EMBL/GenBank/DDBJ whole genome shotgun (WGS) entry which is preliminary data.</text>
</comment>
<organism evidence="2 3">
    <name type="scientific">Rhynchospora tenuis</name>
    <dbReference type="NCBI Taxonomy" id="198213"/>
    <lineage>
        <taxon>Eukaryota</taxon>
        <taxon>Viridiplantae</taxon>
        <taxon>Streptophyta</taxon>
        <taxon>Embryophyta</taxon>
        <taxon>Tracheophyta</taxon>
        <taxon>Spermatophyta</taxon>
        <taxon>Magnoliopsida</taxon>
        <taxon>Liliopsida</taxon>
        <taxon>Poales</taxon>
        <taxon>Cyperaceae</taxon>
        <taxon>Cyperoideae</taxon>
        <taxon>Rhynchosporeae</taxon>
        <taxon>Rhynchospora</taxon>
    </lineage>
</organism>
<reference evidence="2 3" key="1">
    <citation type="journal article" date="2022" name="Cell">
        <title>Repeat-based holocentromeres influence genome architecture and karyotype evolution.</title>
        <authorList>
            <person name="Hofstatter P.G."/>
            <person name="Thangavel G."/>
            <person name="Lux T."/>
            <person name="Neumann P."/>
            <person name="Vondrak T."/>
            <person name="Novak P."/>
            <person name="Zhang M."/>
            <person name="Costa L."/>
            <person name="Castellani M."/>
            <person name="Scott A."/>
            <person name="Toegelov H."/>
            <person name="Fuchs J."/>
            <person name="Mata-Sucre Y."/>
            <person name="Dias Y."/>
            <person name="Vanzela A.L.L."/>
            <person name="Huettel B."/>
            <person name="Almeida C.C.S."/>
            <person name="Simkova H."/>
            <person name="Souza G."/>
            <person name="Pedrosa-Harand A."/>
            <person name="Macas J."/>
            <person name="Mayer K.F.X."/>
            <person name="Houben A."/>
            <person name="Marques A."/>
        </authorList>
    </citation>
    <scope>NUCLEOTIDE SEQUENCE [LARGE SCALE GENOMIC DNA]</scope>
    <source>
        <strain evidence="2">RhyTen1mFocal</strain>
    </source>
</reference>
<gene>
    <name evidence="2" type="ORF">LUZ61_017362</name>
</gene>
<keyword evidence="3" id="KW-1185">Reference proteome</keyword>
<dbReference type="EMBL" id="JAMRDG010000002">
    <property type="protein sequence ID" value="KAJ3688198.1"/>
    <property type="molecule type" value="Genomic_DNA"/>
</dbReference>
<dbReference type="Pfam" id="PF00646">
    <property type="entry name" value="F-box"/>
    <property type="match status" value="1"/>
</dbReference>
<dbReference type="Gene3D" id="3.80.10.10">
    <property type="entry name" value="Ribonuclease Inhibitor"/>
    <property type="match status" value="1"/>
</dbReference>
<dbReference type="Pfam" id="PF23622">
    <property type="entry name" value="LRR_At1g61320_AtMIF1"/>
    <property type="match status" value="1"/>
</dbReference>
<dbReference type="PANTHER" id="PTHR34223">
    <property type="entry name" value="OS11G0201299 PROTEIN"/>
    <property type="match status" value="1"/>
</dbReference>
<name>A0AAD5Z7B5_9POAL</name>
<dbReference type="SUPFAM" id="SSF81383">
    <property type="entry name" value="F-box domain"/>
    <property type="match status" value="1"/>
</dbReference>
<dbReference type="InterPro" id="IPR055357">
    <property type="entry name" value="LRR_At1g61320_AtMIF1"/>
</dbReference>
<accession>A0AAD5Z7B5</accession>